<evidence type="ECO:0000259" key="11">
    <source>
        <dbReference type="PROSITE" id="PS52015"/>
    </source>
</evidence>
<dbReference type="RefSeq" id="WP_081508249.1">
    <property type="nucleotide sequence ID" value="NZ_CP020474.1"/>
</dbReference>
<evidence type="ECO:0000256" key="8">
    <source>
        <dbReference type="ARBA" id="ARBA00022989"/>
    </source>
</evidence>
<feature type="domain" description="TonB C-terminal" evidence="11">
    <location>
        <begin position="219"/>
        <end position="305"/>
    </location>
</feature>
<dbReference type="InterPro" id="IPR037682">
    <property type="entry name" value="TonB_C"/>
</dbReference>
<sequence>MIRGSRFVLSVCAVTALGLHGAGFWVSHSPAGPEIEGGAGASEVLLGSSFADLVAGAAQPVSDTPVTPSVTAAEVLRPTKPDGTEAQAVRPQKIQPVAKASEAPQMPVVPSAPAVAAATPATPATKDSAPAPASQPSVALPEAETGLEISKRPKARPTQLTATATPRAAPKPDRKTAARATSGSYADQTATRGSMTGHETATAATEGRPKDHQSKTPGTAATSNYPGQVMRHLARVPRPRADTRGVALVQFSISEGGRLASVRVARSSGSTRLDRAALTVVERAAPFPAPPAGAQRSFSVQIKGE</sequence>
<keyword evidence="6" id="KW-0812">Transmembrane</keyword>
<dbReference type="EMBL" id="CP020474">
    <property type="protein sequence ID" value="ARE85096.1"/>
    <property type="molecule type" value="Genomic_DNA"/>
</dbReference>
<dbReference type="GO" id="GO:0015031">
    <property type="term" value="P:protein transport"/>
    <property type="evidence" value="ECO:0007669"/>
    <property type="project" value="UniProtKB-KW"/>
</dbReference>
<evidence type="ECO:0000256" key="2">
    <source>
        <dbReference type="ARBA" id="ARBA00006555"/>
    </source>
</evidence>
<dbReference type="OrthoDB" id="7930032at2"/>
<dbReference type="InterPro" id="IPR051045">
    <property type="entry name" value="TonB-dependent_transducer"/>
</dbReference>
<dbReference type="PANTHER" id="PTHR33446:SF2">
    <property type="entry name" value="PROTEIN TONB"/>
    <property type="match status" value="1"/>
</dbReference>
<dbReference type="PANTHER" id="PTHR33446">
    <property type="entry name" value="PROTEIN TONB-RELATED"/>
    <property type="match status" value="1"/>
</dbReference>
<evidence type="ECO:0000256" key="9">
    <source>
        <dbReference type="ARBA" id="ARBA00023136"/>
    </source>
</evidence>
<evidence type="ECO:0000256" key="10">
    <source>
        <dbReference type="SAM" id="MobiDB-lite"/>
    </source>
</evidence>
<dbReference type="PROSITE" id="PS52015">
    <property type="entry name" value="TONB_CTD"/>
    <property type="match status" value="1"/>
</dbReference>
<feature type="compositionally biased region" description="Polar residues" evidence="10">
    <location>
        <begin position="215"/>
        <end position="226"/>
    </location>
</feature>
<dbReference type="Proteomes" id="UP000192273">
    <property type="component" value="Chromosome"/>
</dbReference>
<keyword evidence="13" id="KW-1185">Reference proteome</keyword>
<evidence type="ECO:0000256" key="3">
    <source>
        <dbReference type="ARBA" id="ARBA00022448"/>
    </source>
</evidence>
<dbReference type="KEGG" id="rmm:ROSMUCSMR3_03643"/>
<evidence type="ECO:0000256" key="5">
    <source>
        <dbReference type="ARBA" id="ARBA00022519"/>
    </source>
</evidence>
<reference evidence="12 13" key="1">
    <citation type="submission" date="2017-03" db="EMBL/GenBank/DDBJ databases">
        <title>Genome Sequence of Roseovarius mucosus strain SMR3 Isolated from a culture of the Diatom Skeletonema marinoi.</title>
        <authorList>
            <person name="Topel M."/>
            <person name="Pinder M."/>
            <person name="Johansson O.N."/>
            <person name="Kourtchenko O."/>
            <person name="Godhe A."/>
            <person name="Clarke A.K."/>
        </authorList>
    </citation>
    <scope>NUCLEOTIDE SEQUENCE [LARGE SCALE GENOMIC DNA]</scope>
    <source>
        <strain evidence="12 13">SMR3</strain>
    </source>
</reference>
<gene>
    <name evidence="12" type="ORF">ROSMUCSMR3_03643</name>
</gene>
<dbReference type="GO" id="GO:0055085">
    <property type="term" value="P:transmembrane transport"/>
    <property type="evidence" value="ECO:0007669"/>
    <property type="project" value="InterPro"/>
</dbReference>
<keyword evidence="9" id="KW-0472">Membrane</keyword>
<keyword evidence="5" id="KW-0997">Cell inner membrane</keyword>
<evidence type="ECO:0000313" key="13">
    <source>
        <dbReference type="Proteomes" id="UP000192273"/>
    </source>
</evidence>
<keyword evidence="7" id="KW-0653">Protein transport</keyword>
<protein>
    <submittedName>
        <fullName evidence="12">TonB-like protein</fullName>
    </submittedName>
</protein>
<feature type="compositionally biased region" description="Low complexity" evidence="10">
    <location>
        <begin position="118"/>
        <end position="137"/>
    </location>
</feature>
<dbReference type="AlphaFoldDB" id="A0A1V0RTS8"/>
<dbReference type="SUPFAM" id="SSF74653">
    <property type="entry name" value="TolA/TonB C-terminal domain"/>
    <property type="match status" value="1"/>
</dbReference>
<evidence type="ECO:0000256" key="1">
    <source>
        <dbReference type="ARBA" id="ARBA00004383"/>
    </source>
</evidence>
<keyword evidence="3" id="KW-0813">Transport</keyword>
<comment type="similarity">
    <text evidence="2">Belongs to the TonB family.</text>
</comment>
<evidence type="ECO:0000256" key="6">
    <source>
        <dbReference type="ARBA" id="ARBA00022692"/>
    </source>
</evidence>
<dbReference type="InterPro" id="IPR006260">
    <property type="entry name" value="TonB/TolA_C"/>
</dbReference>
<feature type="compositionally biased region" description="Polar residues" evidence="10">
    <location>
        <begin position="179"/>
        <end position="199"/>
    </location>
</feature>
<dbReference type="Gene3D" id="3.30.1150.10">
    <property type="match status" value="1"/>
</dbReference>
<feature type="compositionally biased region" description="Low complexity" evidence="10">
    <location>
        <begin position="156"/>
        <end position="168"/>
    </location>
</feature>
<dbReference type="GO" id="GO:0031992">
    <property type="term" value="F:energy transducer activity"/>
    <property type="evidence" value="ECO:0007669"/>
    <property type="project" value="TreeGrafter"/>
</dbReference>
<accession>A0A1V0RTS8</accession>
<keyword evidence="8" id="KW-1133">Transmembrane helix</keyword>
<dbReference type="GO" id="GO:0098797">
    <property type="term" value="C:plasma membrane protein complex"/>
    <property type="evidence" value="ECO:0007669"/>
    <property type="project" value="TreeGrafter"/>
</dbReference>
<organism evidence="12 13">
    <name type="scientific">Roseovarius mucosus</name>
    <dbReference type="NCBI Taxonomy" id="215743"/>
    <lineage>
        <taxon>Bacteria</taxon>
        <taxon>Pseudomonadati</taxon>
        <taxon>Pseudomonadota</taxon>
        <taxon>Alphaproteobacteria</taxon>
        <taxon>Rhodobacterales</taxon>
        <taxon>Roseobacteraceae</taxon>
        <taxon>Roseovarius</taxon>
    </lineage>
</organism>
<evidence type="ECO:0000256" key="7">
    <source>
        <dbReference type="ARBA" id="ARBA00022927"/>
    </source>
</evidence>
<evidence type="ECO:0000256" key="4">
    <source>
        <dbReference type="ARBA" id="ARBA00022475"/>
    </source>
</evidence>
<comment type="subcellular location">
    <subcellularLocation>
        <location evidence="1">Cell inner membrane</location>
        <topology evidence="1">Single-pass membrane protein</topology>
        <orientation evidence="1">Periplasmic side</orientation>
    </subcellularLocation>
</comment>
<dbReference type="Pfam" id="PF03544">
    <property type="entry name" value="TonB_C"/>
    <property type="match status" value="1"/>
</dbReference>
<feature type="region of interest" description="Disordered" evidence="10">
    <location>
        <begin position="118"/>
        <end position="226"/>
    </location>
</feature>
<keyword evidence="4" id="KW-1003">Cell membrane</keyword>
<name>A0A1V0RTS8_9RHOB</name>
<evidence type="ECO:0000313" key="12">
    <source>
        <dbReference type="EMBL" id="ARE85096.1"/>
    </source>
</evidence>
<dbReference type="NCBIfam" id="TIGR01352">
    <property type="entry name" value="tonB_Cterm"/>
    <property type="match status" value="1"/>
</dbReference>
<proteinExistence type="inferred from homology"/>